<feature type="region of interest" description="Disordered" evidence="1">
    <location>
        <begin position="1"/>
        <end position="80"/>
    </location>
</feature>
<evidence type="ECO:0000313" key="2">
    <source>
        <dbReference type="EMBL" id="JAT07236.1"/>
    </source>
</evidence>
<dbReference type="AlphaFoldDB" id="A0A1B6K724"/>
<proteinExistence type="predicted"/>
<feature type="compositionally biased region" description="Polar residues" evidence="1">
    <location>
        <begin position="1"/>
        <end position="18"/>
    </location>
</feature>
<feature type="non-terminal residue" evidence="2">
    <location>
        <position position="192"/>
    </location>
</feature>
<feature type="compositionally biased region" description="Acidic residues" evidence="1">
    <location>
        <begin position="31"/>
        <end position="49"/>
    </location>
</feature>
<dbReference type="EMBL" id="GECU01000471">
    <property type="protein sequence ID" value="JAT07236.1"/>
    <property type="molecule type" value="Transcribed_RNA"/>
</dbReference>
<evidence type="ECO:0000256" key="1">
    <source>
        <dbReference type="SAM" id="MobiDB-lite"/>
    </source>
</evidence>
<protein>
    <submittedName>
        <fullName evidence="2">Uncharacterized protein</fullName>
    </submittedName>
</protein>
<sequence>MDQGQPSTSRAVQPNSPHFSDRIRDMLLQESESECDDNLEDFADSDDSDADRTYIPPQEDDFSDDSFNTESSDVDVNVDTHPGDVEVTAQVPVEAPEFYYGKTSRNGSVPGYKWSSKEPQRNVRTPARNIVRGGLPGLKGPARLLGNQPKKTEVWSLLFDDNMIATIVQNTNVKLEEVRRGIGQNTNLSNYR</sequence>
<reference evidence="2" key="1">
    <citation type="submission" date="2015-11" db="EMBL/GenBank/DDBJ databases">
        <title>De novo transcriptome assembly of four potential Pierce s Disease insect vectors from Arizona vineyards.</title>
        <authorList>
            <person name="Tassone E.E."/>
        </authorList>
    </citation>
    <scope>NUCLEOTIDE SEQUENCE</scope>
</reference>
<organism evidence="2">
    <name type="scientific">Homalodisca liturata</name>
    <dbReference type="NCBI Taxonomy" id="320908"/>
    <lineage>
        <taxon>Eukaryota</taxon>
        <taxon>Metazoa</taxon>
        <taxon>Ecdysozoa</taxon>
        <taxon>Arthropoda</taxon>
        <taxon>Hexapoda</taxon>
        <taxon>Insecta</taxon>
        <taxon>Pterygota</taxon>
        <taxon>Neoptera</taxon>
        <taxon>Paraneoptera</taxon>
        <taxon>Hemiptera</taxon>
        <taxon>Auchenorrhyncha</taxon>
        <taxon>Membracoidea</taxon>
        <taxon>Cicadellidae</taxon>
        <taxon>Cicadellinae</taxon>
        <taxon>Proconiini</taxon>
        <taxon>Homalodisca</taxon>
    </lineage>
</organism>
<name>A0A1B6K724_9HEMI</name>
<accession>A0A1B6K724</accession>
<gene>
    <name evidence="2" type="ORF">g.42217</name>
</gene>